<evidence type="ECO:0000256" key="9">
    <source>
        <dbReference type="ARBA" id="ARBA00022801"/>
    </source>
</evidence>
<dbReference type="Gene3D" id="1.20.58.760">
    <property type="entry name" value="Peptidase M41"/>
    <property type="match status" value="1"/>
</dbReference>
<evidence type="ECO:0000256" key="8">
    <source>
        <dbReference type="ARBA" id="ARBA00022741"/>
    </source>
</evidence>
<dbReference type="InterPro" id="IPR037219">
    <property type="entry name" value="Peptidase_M41-like"/>
</dbReference>
<dbReference type="Pfam" id="PF17862">
    <property type="entry name" value="AAA_lid_3"/>
    <property type="match status" value="1"/>
</dbReference>
<comment type="similarity">
    <text evidence="4">In the N-terminal section; belongs to the AAA ATPase family.</text>
</comment>
<dbReference type="GO" id="GO:0016887">
    <property type="term" value="F:ATP hydrolysis activity"/>
    <property type="evidence" value="ECO:0007669"/>
    <property type="project" value="InterPro"/>
</dbReference>
<evidence type="ECO:0000256" key="6">
    <source>
        <dbReference type="ARBA" id="ARBA00022692"/>
    </source>
</evidence>
<dbReference type="InterPro" id="IPR003959">
    <property type="entry name" value="ATPase_AAA_core"/>
</dbReference>
<sequence length="679" mass="75248">FENDFSLIYASKTLTLGHYDSCLLHTDFLSPQPSVNLRDLGLSDLRVGQLDELLNRLLPSLGSEDGPATSRWRTSHVSAESFFHNKHGEEIYVVGCTLSIYKIKNTLRVQNRGFKTLRKSRRVQSGYAGPAEPEGYTTTFMKGLLLRPDKAPEAESLDQVVKLKNLPGDQQDAFKSGFTEGFMKSQAFTQRTQDSLRRTRLILLVLLLVGIYGLSRTPFLSVRFRTTSGLDSQVDPVQVKSVTFEHVKGAEEAKNELQDVVEFLKNPQKFTVLGGKLPKGILLIGPPGTGKTLLARAVAGEADVPFFYASGSEFDEMFVGVGASRIRNLFKEAKANAPCVIFIDELDSVGGKRIESPMHPYSRQTINQLLAEMDGFKPNEGVIVIGATNFAEALDNALVRPGRFDMQVTVPRPDVKGRTEILNWYLQKIKVDPNVNAEIIARGTVGFTGAELENLVNQAALKAAMDGLDLVTMKELEFSKDKILMGPERKSVEIDKKNKQITAYHESGHAIVAYYTKDAMPINKATIMPRGPTLGHVSMLPENDRWSETRAQLLAQMDVSMGGRVAEELIFGDDYITTGASSDFDGATKIAKMMVTRFGMSDKLGVMTYADLTKQSPETQAAIEKEVRVLLKDSYERAKNLLKTYSDEHKTLAEALLTYETLDAKEIKLVLEGKSLDPR</sequence>
<evidence type="ECO:0000256" key="12">
    <source>
        <dbReference type="ARBA" id="ARBA00022989"/>
    </source>
</evidence>
<dbReference type="SUPFAM" id="SSF52540">
    <property type="entry name" value="P-loop containing nucleoside triphosphate hydrolases"/>
    <property type="match status" value="1"/>
</dbReference>
<keyword evidence="15 21" id="KW-0472">Membrane</keyword>
<feature type="domain" description="AAA+ ATPase" evidence="22">
    <location>
        <begin position="277"/>
        <end position="414"/>
    </location>
</feature>
<evidence type="ECO:0000256" key="19">
    <source>
        <dbReference type="ARBA" id="ARBA00078852"/>
    </source>
</evidence>
<evidence type="ECO:0000256" key="13">
    <source>
        <dbReference type="ARBA" id="ARBA00023049"/>
    </source>
</evidence>
<evidence type="ECO:0000256" key="4">
    <source>
        <dbReference type="ARBA" id="ARBA00010550"/>
    </source>
</evidence>
<dbReference type="PROSITE" id="PS00674">
    <property type="entry name" value="AAA"/>
    <property type="match status" value="1"/>
</dbReference>
<evidence type="ECO:0000256" key="7">
    <source>
        <dbReference type="ARBA" id="ARBA00022723"/>
    </source>
</evidence>
<dbReference type="CDD" id="cd19501">
    <property type="entry name" value="RecA-like_FtsH"/>
    <property type="match status" value="1"/>
</dbReference>
<dbReference type="Gene3D" id="1.10.8.60">
    <property type="match status" value="1"/>
</dbReference>
<dbReference type="GO" id="GO:0010636">
    <property type="term" value="P:positive regulation of mitochondrial fusion"/>
    <property type="evidence" value="ECO:0007669"/>
    <property type="project" value="UniProtKB-ARBA"/>
</dbReference>
<dbReference type="AlphaFoldDB" id="A0A673XTH4"/>
<dbReference type="FunFam" id="3.40.50.300:FF:000195">
    <property type="entry name" value="ATP-dependent zinc metalloprotease FTSH 11"/>
    <property type="match status" value="1"/>
</dbReference>
<keyword evidence="10" id="KW-0862">Zinc</keyword>
<evidence type="ECO:0000256" key="17">
    <source>
        <dbReference type="ARBA" id="ARBA00072035"/>
    </source>
</evidence>
<dbReference type="GO" id="GO:0004176">
    <property type="term" value="F:ATP-dependent peptidase activity"/>
    <property type="evidence" value="ECO:0007669"/>
    <property type="project" value="InterPro"/>
</dbReference>
<dbReference type="Proteomes" id="UP000472277">
    <property type="component" value="Chromosome 6"/>
</dbReference>
<keyword evidence="14" id="KW-0496">Mitochondrion</keyword>
<dbReference type="SUPFAM" id="SSF140990">
    <property type="entry name" value="FtsH protease domain-like"/>
    <property type="match status" value="1"/>
</dbReference>
<evidence type="ECO:0000313" key="23">
    <source>
        <dbReference type="Ensembl" id="ENSSTUP00000024031.1"/>
    </source>
</evidence>
<dbReference type="InterPro" id="IPR041569">
    <property type="entry name" value="AAA_lid_3"/>
</dbReference>
<dbReference type="HAMAP" id="MF_01458">
    <property type="entry name" value="FtsH"/>
    <property type="match status" value="1"/>
</dbReference>
<evidence type="ECO:0000256" key="11">
    <source>
        <dbReference type="ARBA" id="ARBA00022840"/>
    </source>
</evidence>
<dbReference type="GO" id="GO:0007005">
    <property type="term" value="P:mitochondrion organization"/>
    <property type="evidence" value="ECO:0007669"/>
    <property type="project" value="TreeGrafter"/>
</dbReference>
<keyword evidence="9" id="KW-0378">Hydrolase</keyword>
<reference evidence="23" key="2">
    <citation type="submission" date="2025-09" db="UniProtKB">
        <authorList>
            <consortium name="Ensembl"/>
        </authorList>
    </citation>
    <scope>IDENTIFICATION</scope>
</reference>
<keyword evidence="12 21" id="KW-1133">Transmembrane helix</keyword>
<keyword evidence="13" id="KW-0482">Metalloprotease</keyword>
<dbReference type="SMART" id="SM00382">
    <property type="entry name" value="AAA"/>
    <property type="match status" value="1"/>
</dbReference>
<dbReference type="PANTHER" id="PTHR23076:SF97">
    <property type="entry name" value="ATP-DEPENDENT ZINC METALLOPROTEASE YME1L1"/>
    <property type="match status" value="1"/>
</dbReference>
<gene>
    <name evidence="23" type="primary">YME1L1</name>
    <name evidence="23" type="synonym">LOC115195662</name>
</gene>
<dbReference type="Pfam" id="PF00004">
    <property type="entry name" value="AAA"/>
    <property type="match status" value="1"/>
</dbReference>
<evidence type="ECO:0000256" key="2">
    <source>
        <dbReference type="ARBA" id="ARBA00004325"/>
    </source>
</evidence>
<dbReference type="InterPro" id="IPR000642">
    <property type="entry name" value="Peptidase_M41"/>
</dbReference>
<dbReference type="GO" id="GO:0004222">
    <property type="term" value="F:metalloendopeptidase activity"/>
    <property type="evidence" value="ECO:0007669"/>
    <property type="project" value="InterPro"/>
</dbReference>
<keyword evidence="5" id="KW-0645">Protease</keyword>
<evidence type="ECO:0000256" key="20">
    <source>
        <dbReference type="RuleBase" id="RU003651"/>
    </source>
</evidence>
<dbReference type="InterPro" id="IPR027417">
    <property type="entry name" value="P-loop_NTPase"/>
</dbReference>
<evidence type="ECO:0000256" key="21">
    <source>
        <dbReference type="SAM" id="Phobius"/>
    </source>
</evidence>
<keyword evidence="7" id="KW-0479">Metal-binding</keyword>
<keyword evidence="24" id="KW-1185">Reference proteome</keyword>
<dbReference type="InterPro" id="IPR005936">
    <property type="entry name" value="FtsH"/>
</dbReference>
<accession>A0A673XTH4</accession>
<comment type="cofactor">
    <cofactor evidence="1">
        <name>Zn(2+)</name>
        <dbReference type="ChEBI" id="CHEBI:29105"/>
    </cofactor>
</comment>
<evidence type="ECO:0000259" key="22">
    <source>
        <dbReference type="SMART" id="SM00382"/>
    </source>
</evidence>
<dbReference type="FunFam" id="1.10.8.60:FF:000001">
    <property type="entry name" value="ATP-dependent zinc metalloprotease FtsH"/>
    <property type="match status" value="1"/>
</dbReference>
<proteinExistence type="inferred from homology"/>
<evidence type="ECO:0000256" key="3">
    <source>
        <dbReference type="ARBA" id="ARBA00010044"/>
    </source>
</evidence>
<dbReference type="InterPro" id="IPR003593">
    <property type="entry name" value="AAA+_ATPase"/>
</dbReference>
<dbReference type="GeneTree" id="ENSGT00550000074836"/>
<evidence type="ECO:0000313" key="24">
    <source>
        <dbReference type="Proteomes" id="UP000472277"/>
    </source>
</evidence>
<evidence type="ECO:0000256" key="15">
    <source>
        <dbReference type="ARBA" id="ARBA00023136"/>
    </source>
</evidence>
<keyword evidence="8 20" id="KW-0547">Nucleotide-binding</keyword>
<keyword evidence="6 21" id="KW-0812">Transmembrane</keyword>
<dbReference type="GO" id="GO:0006515">
    <property type="term" value="P:protein quality control for misfolded or incompletely synthesized proteins"/>
    <property type="evidence" value="ECO:0007669"/>
    <property type="project" value="TreeGrafter"/>
</dbReference>
<keyword evidence="11 20" id="KW-0067">ATP-binding</keyword>
<dbReference type="InterPro" id="IPR003960">
    <property type="entry name" value="ATPase_AAA_CS"/>
</dbReference>
<dbReference type="GO" id="GO:0005743">
    <property type="term" value="C:mitochondrial inner membrane"/>
    <property type="evidence" value="ECO:0007669"/>
    <property type="project" value="TreeGrafter"/>
</dbReference>
<organism evidence="23 24">
    <name type="scientific">Salmo trutta</name>
    <name type="common">Brown trout</name>
    <dbReference type="NCBI Taxonomy" id="8032"/>
    <lineage>
        <taxon>Eukaryota</taxon>
        <taxon>Metazoa</taxon>
        <taxon>Chordata</taxon>
        <taxon>Craniata</taxon>
        <taxon>Vertebrata</taxon>
        <taxon>Euteleostomi</taxon>
        <taxon>Actinopterygii</taxon>
        <taxon>Neopterygii</taxon>
        <taxon>Teleostei</taxon>
        <taxon>Protacanthopterygii</taxon>
        <taxon>Salmoniformes</taxon>
        <taxon>Salmonidae</taxon>
        <taxon>Salmoninae</taxon>
        <taxon>Salmo</taxon>
    </lineage>
</organism>
<evidence type="ECO:0000256" key="5">
    <source>
        <dbReference type="ARBA" id="ARBA00022670"/>
    </source>
</evidence>
<dbReference type="Ensembl" id="ENSSTUT00000025219.1">
    <property type="protein sequence ID" value="ENSSTUP00000024031.1"/>
    <property type="gene ID" value="ENSSTUG00000007533.1"/>
</dbReference>
<evidence type="ECO:0000256" key="18">
    <source>
        <dbReference type="ARBA" id="ARBA00078792"/>
    </source>
</evidence>
<evidence type="ECO:0000256" key="16">
    <source>
        <dbReference type="ARBA" id="ARBA00062117"/>
    </source>
</evidence>
<feature type="transmembrane region" description="Helical" evidence="21">
    <location>
        <begin position="201"/>
        <end position="219"/>
    </location>
</feature>
<dbReference type="Gene3D" id="3.40.50.300">
    <property type="entry name" value="P-loop containing nucleotide triphosphate hydrolases"/>
    <property type="match status" value="1"/>
</dbReference>
<evidence type="ECO:0000256" key="10">
    <source>
        <dbReference type="ARBA" id="ARBA00022833"/>
    </source>
</evidence>
<dbReference type="PANTHER" id="PTHR23076">
    <property type="entry name" value="METALLOPROTEASE M41 FTSH"/>
    <property type="match status" value="1"/>
</dbReference>
<comment type="similarity">
    <text evidence="3">In the C-terminal section; belongs to the peptidase M41 family.</text>
</comment>
<protein>
    <recommendedName>
        <fullName evidence="17">ATP-dependent zinc metalloprotease YME1L1</fullName>
    </recommendedName>
    <alternativeName>
        <fullName evidence="18">ATP-dependent metalloprotease FtsH1</fullName>
    </alternativeName>
    <alternativeName>
        <fullName evidence="19">YME1-like protein 1</fullName>
    </alternativeName>
</protein>
<dbReference type="NCBIfam" id="TIGR01241">
    <property type="entry name" value="FtsH_fam"/>
    <property type="match status" value="1"/>
</dbReference>
<dbReference type="FunFam" id="1.20.58.760:FF:000002">
    <property type="entry name" value="ATP-dependent zinc metalloprotease FtsH"/>
    <property type="match status" value="1"/>
</dbReference>
<dbReference type="GO" id="GO:0034982">
    <property type="term" value="P:mitochondrial protein processing"/>
    <property type="evidence" value="ECO:0007669"/>
    <property type="project" value="UniProtKB-ARBA"/>
</dbReference>
<name>A0A673XTH4_SALTR</name>
<dbReference type="GO" id="GO:0046872">
    <property type="term" value="F:metal ion binding"/>
    <property type="evidence" value="ECO:0007669"/>
    <property type="project" value="UniProtKB-KW"/>
</dbReference>
<comment type="subcellular location">
    <subcellularLocation>
        <location evidence="2">Mitochondrion membrane</location>
    </subcellularLocation>
</comment>
<evidence type="ECO:0000256" key="14">
    <source>
        <dbReference type="ARBA" id="ARBA00023128"/>
    </source>
</evidence>
<reference evidence="23" key="1">
    <citation type="submission" date="2025-08" db="UniProtKB">
        <authorList>
            <consortium name="Ensembl"/>
        </authorList>
    </citation>
    <scope>IDENTIFICATION</scope>
</reference>
<dbReference type="Pfam" id="PF01434">
    <property type="entry name" value="Peptidase_M41"/>
    <property type="match status" value="1"/>
</dbReference>
<evidence type="ECO:0000256" key="1">
    <source>
        <dbReference type="ARBA" id="ARBA00001947"/>
    </source>
</evidence>
<comment type="similarity">
    <text evidence="20">Belongs to the AAA ATPase family.</text>
</comment>
<comment type="subunit">
    <text evidence="16">Homohexamer; may also form heterohexamers. Exists in several complexes of 600-1100 kDa. Interacts with AFG1L.</text>
</comment>
<dbReference type="GO" id="GO:0005524">
    <property type="term" value="F:ATP binding"/>
    <property type="evidence" value="ECO:0007669"/>
    <property type="project" value="UniProtKB-KW"/>
</dbReference>